<feature type="domain" description="RING-type" evidence="10">
    <location>
        <begin position="200"/>
        <end position="241"/>
    </location>
</feature>
<feature type="compositionally biased region" description="Low complexity" evidence="9">
    <location>
        <begin position="35"/>
        <end position="49"/>
    </location>
</feature>
<name>A0A2P5F1Y7_TREOI</name>
<dbReference type="Proteomes" id="UP000237000">
    <property type="component" value="Unassembled WGS sequence"/>
</dbReference>
<evidence type="ECO:0000259" key="10">
    <source>
        <dbReference type="PROSITE" id="PS50089"/>
    </source>
</evidence>
<organism evidence="11 12">
    <name type="scientific">Trema orientale</name>
    <name type="common">Charcoal tree</name>
    <name type="synonym">Celtis orientalis</name>
    <dbReference type="NCBI Taxonomy" id="63057"/>
    <lineage>
        <taxon>Eukaryota</taxon>
        <taxon>Viridiplantae</taxon>
        <taxon>Streptophyta</taxon>
        <taxon>Embryophyta</taxon>
        <taxon>Tracheophyta</taxon>
        <taxon>Spermatophyta</taxon>
        <taxon>Magnoliopsida</taxon>
        <taxon>eudicotyledons</taxon>
        <taxon>Gunneridae</taxon>
        <taxon>Pentapetalae</taxon>
        <taxon>rosids</taxon>
        <taxon>fabids</taxon>
        <taxon>Rosales</taxon>
        <taxon>Cannabaceae</taxon>
        <taxon>Trema</taxon>
    </lineage>
</organism>
<comment type="caution">
    <text evidence="11">The sequence shown here is derived from an EMBL/GenBank/DDBJ whole genome shotgun (WGS) entry which is preliminary data.</text>
</comment>
<accession>A0A2P5F1Y7</accession>
<dbReference type="CDD" id="cd16454">
    <property type="entry name" value="RING-H2_PA-TM-RING"/>
    <property type="match status" value="1"/>
</dbReference>
<dbReference type="GO" id="GO:0061630">
    <property type="term" value="F:ubiquitin protein ligase activity"/>
    <property type="evidence" value="ECO:0007669"/>
    <property type="project" value="UniProtKB-EC"/>
</dbReference>
<keyword evidence="4" id="KW-0479">Metal-binding</keyword>
<protein>
    <recommendedName>
        <fullName evidence="2">RING-type E3 ubiquitin transferase</fullName>
        <ecNumber evidence="2">2.3.2.27</ecNumber>
    </recommendedName>
</protein>
<keyword evidence="7" id="KW-0862">Zinc</keyword>
<dbReference type="GO" id="GO:0008270">
    <property type="term" value="F:zinc ion binding"/>
    <property type="evidence" value="ECO:0007669"/>
    <property type="project" value="UniProtKB-KW"/>
</dbReference>
<evidence type="ECO:0000256" key="3">
    <source>
        <dbReference type="ARBA" id="ARBA00022679"/>
    </source>
</evidence>
<evidence type="ECO:0000256" key="7">
    <source>
        <dbReference type="ARBA" id="ARBA00022833"/>
    </source>
</evidence>
<dbReference type="PANTHER" id="PTHR15710:SF77">
    <property type="entry name" value="RING-H2 FINGER PROTEIN ATL21B"/>
    <property type="match status" value="1"/>
</dbReference>
<keyword evidence="6" id="KW-0833">Ubl conjugation pathway</keyword>
<evidence type="ECO:0000256" key="4">
    <source>
        <dbReference type="ARBA" id="ARBA00022723"/>
    </source>
</evidence>
<evidence type="ECO:0000256" key="6">
    <source>
        <dbReference type="ARBA" id="ARBA00022786"/>
    </source>
</evidence>
<sequence length="291" mass="33299">MSSTVNRSGDFGEQPNQFSCDICKRTVLLEQSLSSEPSSAHCNNNNNNNHHGSHEGQGPKQVQEFSSSSSSSSTTAIIDPLNPGIFNAAFRHFRSTDLGPDRFNQYIFLQRYLRRLYGDGLHIVEVHVVIQDNGQGFEGPLGELCQQHLAELVQRISEEEDDEDEDDDMPRPRPASKLAVEQLRAIKASEELLDSKSSVCSVCRDRFKKGAELRVLPCKHVYHKDCILRWLKVRNTCPECRHELPTEYVDEESSMRWYCVQSVGFCVWFYIRLPDEDYHRDSAQENENLNT</sequence>
<dbReference type="Gene3D" id="3.30.40.10">
    <property type="entry name" value="Zinc/RING finger domain, C3HC4 (zinc finger)"/>
    <property type="match status" value="1"/>
</dbReference>
<evidence type="ECO:0000313" key="11">
    <source>
        <dbReference type="EMBL" id="PON91813.1"/>
    </source>
</evidence>
<comment type="catalytic activity">
    <reaction evidence="1">
        <text>S-ubiquitinyl-[E2 ubiquitin-conjugating enzyme]-L-cysteine + [acceptor protein]-L-lysine = [E2 ubiquitin-conjugating enzyme]-L-cysteine + N(6)-ubiquitinyl-[acceptor protein]-L-lysine.</text>
        <dbReference type="EC" id="2.3.2.27"/>
    </reaction>
</comment>
<dbReference type="SUPFAM" id="SSF57850">
    <property type="entry name" value="RING/U-box"/>
    <property type="match status" value="1"/>
</dbReference>
<dbReference type="FunFam" id="3.30.40.10:FF:000127">
    <property type="entry name" value="E3 ubiquitin-protein ligase RNF181"/>
    <property type="match status" value="1"/>
</dbReference>
<evidence type="ECO:0000256" key="2">
    <source>
        <dbReference type="ARBA" id="ARBA00012483"/>
    </source>
</evidence>
<dbReference type="InterPro" id="IPR013083">
    <property type="entry name" value="Znf_RING/FYVE/PHD"/>
</dbReference>
<dbReference type="Pfam" id="PF13639">
    <property type="entry name" value="zf-RING_2"/>
    <property type="match status" value="1"/>
</dbReference>
<dbReference type="AlphaFoldDB" id="A0A2P5F1Y7"/>
<dbReference type="InParanoid" id="A0A2P5F1Y7"/>
<keyword evidence="12" id="KW-1185">Reference proteome</keyword>
<evidence type="ECO:0000313" key="12">
    <source>
        <dbReference type="Proteomes" id="UP000237000"/>
    </source>
</evidence>
<proteinExistence type="predicted"/>
<dbReference type="InterPro" id="IPR001841">
    <property type="entry name" value="Znf_RING"/>
</dbReference>
<dbReference type="EC" id="2.3.2.27" evidence="2"/>
<evidence type="ECO:0000256" key="9">
    <source>
        <dbReference type="SAM" id="MobiDB-lite"/>
    </source>
</evidence>
<evidence type="ECO:0000256" key="1">
    <source>
        <dbReference type="ARBA" id="ARBA00000900"/>
    </source>
</evidence>
<dbReference type="GO" id="GO:0016567">
    <property type="term" value="P:protein ubiquitination"/>
    <property type="evidence" value="ECO:0007669"/>
    <property type="project" value="TreeGrafter"/>
</dbReference>
<feature type="region of interest" description="Disordered" evidence="9">
    <location>
        <begin position="35"/>
        <end position="76"/>
    </location>
</feature>
<dbReference type="PANTHER" id="PTHR15710">
    <property type="entry name" value="E3 UBIQUITIN-PROTEIN LIGASE PRAJA"/>
    <property type="match status" value="1"/>
</dbReference>
<evidence type="ECO:0000256" key="5">
    <source>
        <dbReference type="ARBA" id="ARBA00022771"/>
    </source>
</evidence>
<dbReference type="EMBL" id="JXTC01000071">
    <property type="protein sequence ID" value="PON91813.1"/>
    <property type="molecule type" value="Genomic_DNA"/>
</dbReference>
<keyword evidence="3" id="KW-0808">Transferase</keyword>
<dbReference type="PROSITE" id="PS50089">
    <property type="entry name" value="ZF_RING_2"/>
    <property type="match status" value="1"/>
</dbReference>
<reference evidence="12" key="1">
    <citation type="submission" date="2016-06" db="EMBL/GenBank/DDBJ databases">
        <title>Parallel loss of symbiosis genes in relatives of nitrogen-fixing non-legume Parasponia.</title>
        <authorList>
            <person name="Van Velzen R."/>
            <person name="Holmer R."/>
            <person name="Bu F."/>
            <person name="Rutten L."/>
            <person name="Van Zeijl A."/>
            <person name="Liu W."/>
            <person name="Santuari L."/>
            <person name="Cao Q."/>
            <person name="Sharma T."/>
            <person name="Shen D."/>
            <person name="Roswanjaya Y."/>
            <person name="Wardhani T."/>
            <person name="Kalhor M.S."/>
            <person name="Jansen J."/>
            <person name="Van den Hoogen J."/>
            <person name="Gungor B."/>
            <person name="Hartog M."/>
            <person name="Hontelez J."/>
            <person name="Verver J."/>
            <person name="Yang W.-C."/>
            <person name="Schijlen E."/>
            <person name="Repin R."/>
            <person name="Schilthuizen M."/>
            <person name="Schranz E."/>
            <person name="Heidstra R."/>
            <person name="Miyata K."/>
            <person name="Fedorova E."/>
            <person name="Kohlen W."/>
            <person name="Bisseling T."/>
            <person name="Smit S."/>
            <person name="Geurts R."/>
        </authorList>
    </citation>
    <scope>NUCLEOTIDE SEQUENCE [LARGE SCALE GENOMIC DNA]</scope>
    <source>
        <strain evidence="12">cv. RG33-2</strain>
    </source>
</reference>
<dbReference type="STRING" id="63057.A0A2P5F1Y7"/>
<evidence type="ECO:0000256" key="8">
    <source>
        <dbReference type="PROSITE-ProRule" id="PRU00175"/>
    </source>
</evidence>
<gene>
    <name evidence="11" type="ORF">TorRG33x02_124110</name>
</gene>
<dbReference type="GO" id="GO:0005737">
    <property type="term" value="C:cytoplasm"/>
    <property type="evidence" value="ECO:0007669"/>
    <property type="project" value="TreeGrafter"/>
</dbReference>
<dbReference type="OrthoDB" id="8062037at2759"/>
<keyword evidence="5 8" id="KW-0863">Zinc-finger</keyword>
<dbReference type="SMART" id="SM00184">
    <property type="entry name" value="RING"/>
    <property type="match status" value="1"/>
</dbReference>